<evidence type="ECO:0000256" key="13">
    <source>
        <dbReference type="PROSITE-ProRule" id="PRU00110"/>
    </source>
</evidence>
<dbReference type="Pfam" id="PF00512">
    <property type="entry name" value="HisKA"/>
    <property type="match status" value="1"/>
</dbReference>
<dbReference type="InterPro" id="IPR036097">
    <property type="entry name" value="HisK_dim/P_sf"/>
</dbReference>
<evidence type="ECO:0000256" key="2">
    <source>
        <dbReference type="ARBA" id="ARBA00004429"/>
    </source>
</evidence>
<evidence type="ECO:0000313" key="19">
    <source>
        <dbReference type="EMBL" id="NIK73752.1"/>
    </source>
</evidence>
<dbReference type="CDD" id="cd00082">
    <property type="entry name" value="HisKA"/>
    <property type="match status" value="1"/>
</dbReference>
<dbReference type="GO" id="GO:0000155">
    <property type="term" value="F:phosphorelay sensor kinase activity"/>
    <property type="evidence" value="ECO:0007669"/>
    <property type="project" value="InterPro"/>
</dbReference>
<protein>
    <recommendedName>
        <fullName evidence="3">histidine kinase</fullName>
        <ecNumber evidence="3">2.7.13.3</ecNumber>
    </recommendedName>
</protein>
<proteinExistence type="predicted"/>
<dbReference type="Pfam" id="PF02518">
    <property type="entry name" value="HATPase_c"/>
    <property type="match status" value="1"/>
</dbReference>
<dbReference type="Gene3D" id="3.40.50.2300">
    <property type="match status" value="1"/>
</dbReference>
<comment type="caution">
    <text evidence="19">The sequence shown here is derived from an EMBL/GenBank/DDBJ whole genome shotgun (WGS) entry which is preliminary data.</text>
</comment>
<dbReference type="FunFam" id="3.30.565.10:FF:000010">
    <property type="entry name" value="Sensor histidine kinase RcsC"/>
    <property type="match status" value="1"/>
</dbReference>
<dbReference type="Gene3D" id="1.10.287.130">
    <property type="match status" value="1"/>
</dbReference>
<dbReference type="InterPro" id="IPR036890">
    <property type="entry name" value="HATPase_C_sf"/>
</dbReference>
<keyword evidence="10" id="KW-0547">Nucleotide-binding</keyword>
<evidence type="ECO:0000256" key="10">
    <source>
        <dbReference type="ARBA" id="ARBA00022840"/>
    </source>
</evidence>
<evidence type="ECO:0000256" key="5">
    <source>
        <dbReference type="ARBA" id="ARBA00022519"/>
    </source>
</evidence>
<dbReference type="PRINTS" id="PR00344">
    <property type="entry name" value="BCTRLSENSOR"/>
</dbReference>
<dbReference type="RefSeq" id="WP_166919025.1">
    <property type="nucleotide sequence ID" value="NZ_JAASRN010000002.1"/>
</dbReference>
<dbReference type="SMART" id="SM00387">
    <property type="entry name" value="HATPase_c"/>
    <property type="match status" value="1"/>
</dbReference>
<accession>A0A846MQU8</accession>
<evidence type="ECO:0000256" key="3">
    <source>
        <dbReference type="ARBA" id="ARBA00012438"/>
    </source>
</evidence>
<keyword evidence="8" id="KW-0812">Transmembrane</keyword>
<reference evidence="19 20" key="1">
    <citation type="submission" date="2020-03" db="EMBL/GenBank/DDBJ databases">
        <title>Genomic Encyclopedia of Type Strains, Phase IV (KMG-IV): sequencing the most valuable type-strain genomes for metagenomic binning, comparative biology and taxonomic classification.</title>
        <authorList>
            <person name="Goeker M."/>
        </authorList>
    </citation>
    <scope>NUCLEOTIDE SEQUENCE [LARGE SCALE GENOMIC DNA]</scope>
    <source>
        <strain evidence="19 20">DSM 5718</strain>
    </source>
</reference>
<dbReference type="SUPFAM" id="SSF47384">
    <property type="entry name" value="Homodimeric domain of signal transducing histidine kinase"/>
    <property type="match status" value="1"/>
</dbReference>
<keyword evidence="11" id="KW-1133">Transmembrane helix</keyword>
<evidence type="ECO:0000256" key="12">
    <source>
        <dbReference type="ARBA" id="ARBA00023136"/>
    </source>
</evidence>
<comment type="catalytic activity">
    <reaction evidence="1">
        <text>ATP + protein L-histidine = ADP + protein N-phospho-L-histidine.</text>
        <dbReference type="EC" id="2.7.13.3"/>
    </reaction>
</comment>
<organism evidence="19 20">
    <name type="scientific">Thermonema lapsum</name>
    <dbReference type="NCBI Taxonomy" id="28195"/>
    <lineage>
        <taxon>Bacteria</taxon>
        <taxon>Pseudomonadati</taxon>
        <taxon>Bacteroidota</taxon>
        <taxon>Cytophagia</taxon>
        <taxon>Cytophagales</taxon>
        <taxon>Thermonemataceae</taxon>
        <taxon>Thermonema</taxon>
    </lineage>
</organism>
<dbReference type="SUPFAM" id="SSF55874">
    <property type="entry name" value="ATPase domain of HSP90 chaperone/DNA topoisomerase II/histidine kinase"/>
    <property type="match status" value="1"/>
</dbReference>
<feature type="coiled-coil region" evidence="15">
    <location>
        <begin position="135"/>
        <end position="169"/>
    </location>
</feature>
<evidence type="ECO:0000259" key="16">
    <source>
        <dbReference type="PROSITE" id="PS50109"/>
    </source>
</evidence>
<dbReference type="InterPro" id="IPR005467">
    <property type="entry name" value="His_kinase_dom"/>
</dbReference>
<dbReference type="SUPFAM" id="SSF47226">
    <property type="entry name" value="Histidine-containing phosphotransfer domain, HPT domain"/>
    <property type="match status" value="1"/>
</dbReference>
<dbReference type="Gene3D" id="3.30.565.10">
    <property type="entry name" value="Histidine kinase-like ATPase, C-terminal domain"/>
    <property type="match status" value="1"/>
</dbReference>
<evidence type="ECO:0000256" key="7">
    <source>
        <dbReference type="ARBA" id="ARBA00022679"/>
    </source>
</evidence>
<dbReference type="EC" id="2.7.13.3" evidence="3"/>
<dbReference type="AlphaFoldDB" id="A0A846MQU8"/>
<dbReference type="PROSITE" id="PS50109">
    <property type="entry name" value="HIS_KIN"/>
    <property type="match status" value="1"/>
</dbReference>
<evidence type="ECO:0000256" key="15">
    <source>
        <dbReference type="SAM" id="Coils"/>
    </source>
</evidence>
<dbReference type="CDD" id="cd00156">
    <property type="entry name" value="REC"/>
    <property type="match status" value="1"/>
</dbReference>
<evidence type="ECO:0000256" key="1">
    <source>
        <dbReference type="ARBA" id="ARBA00000085"/>
    </source>
</evidence>
<dbReference type="CDD" id="cd16922">
    <property type="entry name" value="HATPase_EvgS-ArcB-TorS-like"/>
    <property type="match status" value="1"/>
</dbReference>
<evidence type="ECO:0000256" key="8">
    <source>
        <dbReference type="ARBA" id="ARBA00022692"/>
    </source>
</evidence>
<keyword evidence="10" id="KW-0067">ATP-binding</keyword>
<keyword evidence="6 14" id="KW-0597">Phosphoprotein</keyword>
<keyword evidence="20" id="KW-1185">Reference proteome</keyword>
<evidence type="ECO:0000256" key="4">
    <source>
        <dbReference type="ARBA" id="ARBA00022475"/>
    </source>
</evidence>
<evidence type="ECO:0000256" key="6">
    <source>
        <dbReference type="ARBA" id="ARBA00022553"/>
    </source>
</evidence>
<dbReference type="GO" id="GO:0005886">
    <property type="term" value="C:plasma membrane"/>
    <property type="evidence" value="ECO:0007669"/>
    <property type="project" value="UniProtKB-SubCell"/>
</dbReference>
<feature type="domain" description="Histidine kinase" evidence="16">
    <location>
        <begin position="172"/>
        <end position="393"/>
    </location>
</feature>
<dbReference type="InterPro" id="IPR003661">
    <property type="entry name" value="HisK_dim/P_dom"/>
</dbReference>
<comment type="subcellular location">
    <subcellularLocation>
        <location evidence="2">Cell inner membrane</location>
        <topology evidence="2">Multi-pass membrane protein</topology>
    </subcellularLocation>
</comment>
<keyword evidence="9 19" id="KW-0418">Kinase</keyword>
<dbReference type="InterPro" id="IPR008207">
    <property type="entry name" value="Sig_transdc_His_kin_Hpt_dom"/>
</dbReference>
<dbReference type="InterPro" id="IPR001789">
    <property type="entry name" value="Sig_transdc_resp-reg_receiver"/>
</dbReference>
<keyword evidence="7" id="KW-0808">Transferase</keyword>
<evidence type="ECO:0000313" key="20">
    <source>
        <dbReference type="Proteomes" id="UP000537126"/>
    </source>
</evidence>
<evidence type="ECO:0000256" key="9">
    <source>
        <dbReference type="ARBA" id="ARBA00022777"/>
    </source>
</evidence>
<dbReference type="Gene3D" id="1.20.120.160">
    <property type="entry name" value="HPT domain"/>
    <property type="match status" value="1"/>
</dbReference>
<gene>
    <name evidence="19" type="ORF">FHS56_001265</name>
</gene>
<name>A0A846MQU8_9BACT</name>
<evidence type="ECO:0000259" key="18">
    <source>
        <dbReference type="PROSITE" id="PS50894"/>
    </source>
</evidence>
<dbReference type="InterPro" id="IPR011006">
    <property type="entry name" value="CheY-like_superfamily"/>
</dbReference>
<evidence type="ECO:0000259" key="17">
    <source>
        <dbReference type="PROSITE" id="PS50110"/>
    </source>
</evidence>
<dbReference type="SMART" id="SM00448">
    <property type="entry name" value="REC"/>
    <property type="match status" value="1"/>
</dbReference>
<evidence type="ECO:0000256" key="14">
    <source>
        <dbReference type="PROSITE-ProRule" id="PRU00169"/>
    </source>
</evidence>
<keyword evidence="5" id="KW-0997">Cell inner membrane</keyword>
<dbReference type="InterPro" id="IPR003594">
    <property type="entry name" value="HATPase_dom"/>
</dbReference>
<feature type="modified residue" description="Phosphohistidine" evidence="13">
    <location>
        <position position="590"/>
    </location>
</feature>
<feature type="domain" description="HPt" evidence="18">
    <location>
        <begin position="551"/>
        <end position="653"/>
    </location>
</feature>
<keyword evidence="12" id="KW-0472">Membrane</keyword>
<evidence type="ECO:0000256" key="11">
    <source>
        <dbReference type="ARBA" id="ARBA00022989"/>
    </source>
</evidence>
<sequence>MSSPKASLAEFLNKFLEEQIQYLGFQFHAKTGSIEAIHPEHLVAKAIQFAPANLYELIPLLLSLQDTLLTQRKTISIPNVNLPIAQLSAIEVANLHILPYGRSKYSYVCLVENLSHHAKWLQNMQQSAHDSSIYNELLLANEKILKLEKENLELRNRELEQMQAFKNRLYAAIAHELRNPTQGIIGLAELIQEEPLSAKQTEYIKSIYRAALHMQTLLNDFLDYSKLEAGEISLVQQPFSIQDILNHLELSLLKATQEKGLFLRIYVSASIPPVVIGDSARLLQILYNLAGNAIKFTEKGGISIEAYLDAIDAERCRVRLEIKDTGIGIPPEKLQTIFEPYKQAHDDTYLRFGGTGLGLAIVKELVERMGGSIQVQSKVERGSTFIVLLPFKMAEISANLLEEDLSPVPEDFHGIRTLLAEDNPAISLYLQKILEKRGIHVDVATSVAQASKLLEKNTYQLLLCDWHLSDGTVEPLLKKLFAQQQDQPRPAVVLISASEKVNEHGLAFDAIIPKHFNESQFFHSLSPILKRIRPFPRLISFEHLLEYTQHDEELLLSILSSIIPDLELKNEALKKAYASKLTRKIGEIVHQVKPIAQILGYEEFIYHVEKVNFILNNQLNPHLRLKPHIKKIQEIIPEVIAELKHYQKQLKDMLSL</sequence>
<dbReference type="PROSITE" id="PS50110">
    <property type="entry name" value="RESPONSE_REGULATORY"/>
    <property type="match status" value="1"/>
</dbReference>
<dbReference type="InterPro" id="IPR036641">
    <property type="entry name" value="HPT_dom_sf"/>
</dbReference>
<dbReference type="EMBL" id="JAASRN010000002">
    <property type="protein sequence ID" value="NIK73752.1"/>
    <property type="molecule type" value="Genomic_DNA"/>
</dbReference>
<keyword evidence="15" id="KW-0175">Coiled coil</keyword>
<dbReference type="SUPFAM" id="SSF52172">
    <property type="entry name" value="CheY-like"/>
    <property type="match status" value="1"/>
</dbReference>
<dbReference type="PROSITE" id="PS50894">
    <property type="entry name" value="HPT"/>
    <property type="match status" value="1"/>
</dbReference>
<dbReference type="PANTHER" id="PTHR43047">
    <property type="entry name" value="TWO-COMPONENT HISTIDINE PROTEIN KINASE"/>
    <property type="match status" value="1"/>
</dbReference>
<dbReference type="Pfam" id="PF00072">
    <property type="entry name" value="Response_reg"/>
    <property type="match status" value="1"/>
</dbReference>
<feature type="domain" description="Response regulatory" evidence="17">
    <location>
        <begin position="416"/>
        <end position="529"/>
    </location>
</feature>
<feature type="modified residue" description="4-aspartylphosphate" evidence="14">
    <location>
        <position position="465"/>
    </location>
</feature>
<dbReference type="InterPro" id="IPR004358">
    <property type="entry name" value="Sig_transdc_His_kin-like_C"/>
</dbReference>
<dbReference type="SMART" id="SM00388">
    <property type="entry name" value="HisKA"/>
    <property type="match status" value="1"/>
</dbReference>
<dbReference type="Proteomes" id="UP000537126">
    <property type="component" value="Unassembled WGS sequence"/>
</dbReference>
<keyword evidence="4" id="KW-1003">Cell membrane</keyword>